<accession>A0ABP7QGL3</accession>
<dbReference type="Proteomes" id="UP001501081">
    <property type="component" value="Unassembled WGS sequence"/>
</dbReference>
<evidence type="ECO:0000313" key="5">
    <source>
        <dbReference type="Proteomes" id="UP001501081"/>
    </source>
</evidence>
<dbReference type="EMBL" id="BAABAK010000020">
    <property type="protein sequence ID" value="GAA3982175.1"/>
    <property type="molecule type" value="Genomic_DNA"/>
</dbReference>
<gene>
    <name evidence="4" type="ORF">GCM10022246_37710</name>
</gene>
<feature type="transmembrane region" description="Helical" evidence="1">
    <location>
        <begin position="139"/>
        <end position="161"/>
    </location>
</feature>
<dbReference type="InterPro" id="IPR046510">
    <property type="entry name" value="DUF6688_N"/>
</dbReference>
<dbReference type="Pfam" id="PF20394">
    <property type="entry name" value="DUF6688"/>
    <property type="match status" value="1"/>
</dbReference>
<dbReference type="RefSeq" id="WP_344769548.1">
    <property type="nucleotide sequence ID" value="NZ_BAABAK010000020.1"/>
</dbReference>
<feature type="transmembrane region" description="Helical" evidence="1">
    <location>
        <begin position="75"/>
        <end position="94"/>
    </location>
</feature>
<dbReference type="Pfam" id="PF23543">
    <property type="entry name" value="DUF6688_C"/>
    <property type="match status" value="1"/>
</dbReference>
<evidence type="ECO:0000259" key="2">
    <source>
        <dbReference type="Pfam" id="PF20394"/>
    </source>
</evidence>
<evidence type="ECO:0000256" key="1">
    <source>
        <dbReference type="SAM" id="Phobius"/>
    </source>
</evidence>
<reference evidence="5" key="1">
    <citation type="journal article" date="2019" name="Int. J. Syst. Evol. Microbiol.">
        <title>The Global Catalogue of Microorganisms (GCM) 10K type strain sequencing project: providing services to taxonomists for standard genome sequencing and annotation.</title>
        <authorList>
            <consortium name="The Broad Institute Genomics Platform"/>
            <consortium name="The Broad Institute Genome Sequencing Center for Infectious Disease"/>
            <person name="Wu L."/>
            <person name="Ma J."/>
        </authorList>
    </citation>
    <scope>NUCLEOTIDE SEQUENCE [LARGE SCALE GENOMIC DNA]</scope>
    <source>
        <strain evidence="5">JCM 17338</strain>
    </source>
</reference>
<keyword evidence="1" id="KW-0812">Transmembrane</keyword>
<feature type="transmembrane region" description="Helical" evidence="1">
    <location>
        <begin position="193"/>
        <end position="213"/>
    </location>
</feature>
<proteinExistence type="predicted"/>
<feature type="transmembrane region" description="Helical" evidence="1">
    <location>
        <begin position="35"/>
        <end position="55"/>
    </location>
</feature>
<organism evidence="4 5">
    <name type="scientific">Pedobacter ginsengiterrae</name>
    <dbReference type="NCBI Taxonomy" id="871696"/>
    <lineage>
        <taxon>Bacteria</taxon>
        <taxon>Pseudomonadati</taxon>
        <taxon>Bacteroidota</taxon>
        <taxon>Sphingobacteriia</taxon>
        <taxon>Sphingobacteriales</taxon>
        <taxon>Sphingobacteriaceae</taxon>
        <taxon>Pedobacter</taxon>
    </lineage>
</organism>
<feature type="transmembrane region" description="Helical" evidence="1">
    <location>
        <begin position="106"/>
        <end position="127"/>
    </location>
</feature>
<feature type="transmembrane region" description="Helical" evidence="1">
    <location>
        <begin position="6"/>
        <end position="23"/>
    </location>
</feature>
<dbReference type="InterPro" id="IPR056491">
    <property type="entry name" value="DUF6688_C"/>
</dbReference>
<feature type="domain" description="DUF6688" evidence="2">
    <location>
        <begin position="4"/>
        <end position="239"/>
    </location>
</feature>
<evidence type="ECO:0000313" key="4">
    <source>
        <dbReference type="EMBL" id="GAA3982175.1"/>
    </source>
</evidence>
<keyword evidence="5" id="KW-1185">Reference proteome</keyword>
<keyword evidence="1" id="KW-1133">Transmembrane helix</keyword>
<keyword evidence="1" id="KW-0472">Membrane</keyword>
<sequence>MIALIITFFIICPIVGYFFYKQIRVNIKPATIVGEFVFIGLFILTMGLFGLIWLLNGDGYYTAIDPVDGGYTPFAFEHLSTLIVFFALAVFGLIKLWYKGRVLPPLLFSLCVMFVMIGIPISAAVILQTSTNTEQSGGTFFFALLPFFYVVTSIIVLLKVVNAEADVASTKIYRNKYLNLLNQKLAKTEKQPLLILVMLLPVFAIIVAILMIFGQDANSITKVFTETTTWTFSQKTHPPFLDHEGHYLCTVAVCGTPDIVKPLRLGKRHGHEIIVNRQLLIANAFEELIQENVPTLHKVIRGFYDKYGYPLSKKITTTRASNAVYLLMKPLEYLFLMVLYLCSTKPEEKINKQYAI</sequence>
<evidence type="ECO:0000259" key="3">
    <source>
        <dbReference type="Pfam" id="PF23543"/>
    </source>
</evidence>
<protein>
    <submittedName>
        <fullName evidence="4">Uncharacterized protein</fullName>
    </submittedName>
</protein>
<name>A0ABP7QGL3_9SPHI</name>
<comment type="caution">
    <text evidence="4">The sequence shown here is derived from an EMBL/GenBank/DDBJ whole genome shotgun (WGS) entry which is preliminary data.</text>
</comment>
<feature type="domain" description="DUF6688" evidence="3">
    <location>
        <begin position="244"/>
        <end position="354"/>
    </location>
</feature>